<comment type="caution">
    <text evidence="1">The sequence shown here is derived from an EMBL/GenBank/DDBJ whole genome shotgun (WGS) entry which is preliminary data.</text>
</comment>
<dbReference type="AlphaFoldDB" id="A0A0F9EAX0"/>
<name>A0A0F9EAX0_9ZZZZ</name>
<evidence type="ECO:0000313" key="1">
    <source>
        <dbReference type="EMBL" id="KKL63331.1"/>
    </source>
</evidence>
<organism evidence="1">
    <name type="scientific">marine sediment metagenome</name>
    <dbReference type="NCBI Taxonomy" id="412755"/>
    <lineage>
        <taxon>unclassified sequences</taxon>
        <taxon>metagenomes</taxon>
        <taxon>ecological metagenomes</taxon>
    </lineage>
</organism>
<dbReference type="EMBL" id="LAZR01028207">
    <property type="protein sequence ID" value="KKL63331.1"/>
    <property type="molecule type" value="Genomic_DNA"/>
</dbReference>
<proteinExistence type="predicted"/>
<sequence>MSKHTPGPWDEIGRLKALNRELLAALKRTTRALKELNPEHRIVRDAETAIRKATGQD</sequence>
<protein>
    <submittedName>
        <fullName evidence="1">Uncharacterized protein</fullName>
    </submittedName>
</protein>
<reference evidence="1" key="1">
    <citation type="journal article" date="2015" name="Nature">
        <title>Complex archaea that bridge the gap between prokaryotes and eukaryotes.</title>
        <authorList>
            <person name="Spang A."/>
            <person name="Saw J.H."/>
            <person name="Jorgensen S.L."/>
            <person name="Zaremba-Niedzwiedzka K."/>
            <person name="Martijn J."/>
            <person name="Lind A.E."/>
            <person name="van Eijk R."/>
            <person name="Schleper C."/>
            <person name="Guy L."/>
            <person name="Ettema T.J."/>
        </authorList>
    </citation>
    <scope>NUCLEOTIDE SEQUENCE</scope>
</reference>
<accession>A0A0F9EAX0</accession>
<gene>
    <name evidence="1" type="ORF">LCGC14_2176120</name>
</gene>